<name>A0A368NWE1_AGRVI</name>
<dbReference type="GeneID" id="60681582"/>
<dbReference type="OrthoDB" id="9806359at2"/>
<dbReference type="Gene3D" id="1.50.10.10">
    <property type="match status" value="1"/>
</dbReference>
<dbReference type="EMBL" id="QUSG01000021">
    <property type="protein sequence ID" value="KAA3521889.1"/>
    <property type="molecule type" value="Genomic_DNA"/>
</dbReference>
<dbReference type="InterPro" id="IPR012341">
    <property type="entry name" value="6hp_glycosidase-like_sf"/>
</dbReference>
<comment type="similarity">
    <text evidence="1">Belongs to the N-acylglucosamine 2-epimerase family.</text>
</comment>
<evidence type="ECO:0000256" key="2">
    <source>
        <dbReference type="ARBA" id="ARBA00023235"/>
    </source>
</evidence>
<dbReference type="InterPro" id="IPR008928">
    <property type="entry name" value="6-hairpin_glycosidase_sf"/>
</dbReference>
<sequence length="415" mass="47505">MSKTSWGNLMYSCDDISSKAKNLSDINREADIANDWLRCCALPLWSGIGFDRDKQSFHEQLDFSLSPLASQRRVMVQARQIVVFSAAYLNGDCHAGKELALCAVESMLQNYEDCEGRGGFVFSIDPRTGQLDDRRDLYAHAFVLFSLAWVLRLENRQSFKDAIERTLSFLELHLSDSVRGGYWDSMPRLDNKRSQNPHMHLLEAFIALYETTGERRFLDLSRQLRDLAVTKFLNLETGSLCEYFTDDWTVYPSLDKGIVEPGHLFEWSWLLSRFWSLSGEDQSLPIRSMMMRALKSGFSNDEGRIIDQIDEQGRSLLKTSRSWPHTEALKALTSISIIKPSVQNQLVANILQRLKNNYCPDDLKGGWYDQLNEDDVSVRPNIPASTLYHIYFGITAVKQFVDKGLTYEFTPGDVQ</sequence>
<proteinExistence type="inferred from homology"/>
<comment type="caution">
    <text evidence="3">The sequence shown here is derived from an EMBL/GenBank/DDBJ whole genome shotgun (WGS) entry which is preliminary data.</text>
</comment>
<evidence type="ECO:0008006" key="5">
    <source>
        <dbReference type="Google" id="ProtNLM"/>
    </source>
</evidence>
<dbReference type="RefSeq" id="WP_081088892.1">
    <property type="nucleotide sequence ID" value="NZ_CP055265.1"/>
</dbReference>
<protein>
    <recommendedName>
        <fullName evidence="5">Mannose-6-phosphate isomerase</fullName>
    </recommendedName>
</protein>
<dbReference type="GO" id="GO:0016853">
    <property type="term" value="F:isomerase activity"/>
    <property type="evidence" value="ECO:0007669"/>
    <property type="project" value="UniProtKB-KW"/>
</dbReference>
<dbReference type="Pfam" id="PF07221">
    <property type="entry name" value="GlcNAc_2-epim"/>
    <property type="match status" value="1"/>
</dbReference>
<organism evidence="3 4">
    <name type="scientific">Agrobacterium vitis</name>
    <name type="common">Rhizobium vitis</name>
    <dbReference type="NCBI Taxonomy" id="373"/>
    <lineage>
        <taxon>Bacteria</taxon>
        <taxon>Pseudomonadati</taxon>
        <taxon>Pseudomonadota</taxon>
        <taxon>Alphaproteobacteria</taxon>
        <taxon>Hyphomicrobiales</taxon>
        <taxon>Rhizobiaceae</taxon>
        <taxon>Rhizobium/Agrobacterium group</taxon>
        <taxon>Agrobacterium</taxon>
    </lineage>
</organism>
<dbReference type="InterPro" id="IPR010819">
    <property type="entry name" value="AGE/CE"/>
</dbReference>
<dbReference type="AlphaFoldDB" id="A0A368NWE1"/>
<dbReference type="PANTHER" id="PTHR15108">
    <property type="entry name" value="N-ACYLGLUCOSAMINE-2-EPIMERASE"/>
    <property type="match status" value="1"/>
</dbReference>
<accession>A0A368NWE1</accession>
<dbReference type="SUPFAM" id="SSF48208">
    <property type="entry name" value="Six-hairpin glycosidases"/>
    <property type="match status" value="1"/>
</dbReference>
<dbReference type="Proteomes" id="UP000436911">
    <property type="component" value="Unassembled WGS sequence"/>
</dbReference>
<reference evidence="3 4" key="1">
    <citation type="submission" date="2018-08" db="EMBL/GenBank/DDBJ databases">
        <title>Genome sequencing of Agrobacterium vitis strain ICMP 10754.</title>
        <authorList>
            <person name="Visnovsky S.B."/>
            <person name="Pitman A.R."/>
        </authorList>
    </citation>
    <scope>NUCLEOTIDE SEQUENCE [LARGE SCALE GENOMIC DNA]</scope>
    <source>
        <strain evidence="3 4">ICMP 10754</strain>
    </source>
</reference>
<evidence type="ECO:0000313" key="3">
    <source>
        <dbReference type="EMBL" id="KAA3521889.1"/>
    </source>
</evidence>
<dbReference type="GO" id="GO:0005975">
    <property type="term" value="P:carbohydrate metabolic process"/>
    <property type="evidence" value="ECO:0007669"/>
    <property type="project" value="InterPro"/>
</dbReference>
<keyword evidence="2" id="KW-0413">Isomerase</keyword>
<evidence type="ECO:0000256" key="1">
    <source>
        <dbReference type="ARBA" id="ARBA00008558"/>
    </source>
</evidence>
<gene>
    <name evidence="3" type="ORF">DXT89_23290</name>
</gene>
<evidence type="ECO:0000313" key="4">
    <source>
        <dbReference type="Proteomes" id="UP000436911"/>
    </source>
</evidence>